<dbReference type="GO" id="GO:0005886">
    <property type="term" value="C:plasma membrane"/>
    <property type="evidence" value="ECO:0007669"/>
    <property type="project" value="UniProtKB-SubCell"/>
</dbReference>
<gene>
    <name evidence="10" type="ORF">MOPEL_080_00340</name>
</gene>
<feature type="transmembrane region" description="Helical" evidence="9">
    <location>
        <begin position="167"/>
        <end position="192"/>
    </location>
</feature>
<dbReference type="STRING" id="1089455.MOPEL_080_00340"/>
<dbReference type="AlphaFoldDB" id="H5USP7"/>
<dbReference type="Pfam" id="PF01594">
    <property type="entry name" value="AI-2E_transport"/>
    <property type="match status" value="1"/>
</dbReference>
<comment type="subcellular location">
    <subcellularLocation>
        <location evidence="1">Cell membrane</location>
        <topology evidence="1">Multi-pass membrane protein</topology>
    </subcellularLocation>
</comment>
<feature type="transmembrane region" description="Helical" evidence="9">
    <location>
        <begin position="90"/>
        <end position="111"/>
    </location>
</feature>
<organism evidence="10 11">
    <name type="scientific">Mobilicoccus pelagius NBRC 104925</name>
    <dbReference type="NCBI Taxonomy" id="1089455"/>
    <lineage>
        <taxon>Bacteria</taxon>
        <taxon>Bacillati</taxon>
        <taxon>Actinomycetota</taxon>
        <taxon>Actinomycetes</taxon>
        <taxon>Micrococcales</taxon>
        <taxon>Dermatophilaceae</taxon>
        <taxon>Mobilicoccus</taxon>
    </lineage>
</organism>
<dbReference type="PANTHER" id="PTHR21716">
    <property type="entry name" value="TRANSMEMBRANE PROTEIN"/>
    <property type="match status" value="1"/>
</dbReference>
<feature type="transmembrane region" description="Helical" evidence="9">
    <location>
        <begin position="257"/>
        <end position="282"/>
    </location>
</feature>
<comment type="caution">
    <text evidence="10">The sequence shown here is derived from an EMBL/GenBank/DDBJ whole genome shotgun (WGS) entry which is preliminary data.</text>
</comment>
<feature type="region of interest" description="Disordered" evidence="8">
    <location>
        <begin position="366"/>
        <end position="419"/>
    </location>
</feature>
<name>H5USP7_9MICO</name>
<keyword evidence="5 9" id="KW-0812">Transmembrane</keyword>
<dbReference type="EMBL" id="BAFE01000058">
    <property type="protein sequence ID" value="GAB48755.1"/>
    <property type="molecule type" value="Genomic_DNA"/>
</dbReference>
<dbReference type="RefSeq" id="WP_009482653.1">
    <property type="nucleotide sequence ID" value="NZ_BAFE01000058.1"/>
</dbReference>
<dbReference type="Proteomes" id="UP000004367">
    <property type="component" value="Unassembled WGS sequence"/>
</dbReference>
<evidence type="ECO:0000313" key="11">
    <source>
        <dbReference type="Proteomes" id="UP000004367"/>
    </source>
</evidence>
<sequence>MSVPHPPRQRPTSTWIDPRHLPYPLVVAGAWSGRLVLVLAAAALLLYGLAKISFIVVPLAIALLFAVLLHPLHRFLRTKAHLPDGLSAGLSLILLIALVTGSVSLAGTQIATGVEDMRSSVSQGIDSFIAWLSTGPLHLTTTQLQDYVDRAREALQKNSSNLTSGALAASSSAVDFLAGTLIALFTTFFFLYQGEKIYRFVLHLLPEAAQDPTFQALRRGWVSLGAYARTQVIVAGVDALGISLGALVLGLPFVVPLFLLVFIASFVPIVGAFVSGAVAVLIAFVVKGPVVALVMLGVVLVVQQLESHVLQPFLMGKAVALHPLAVVLAVAVGSYLLGIVGALFAVPVLAVVNSATRYLVGDDPFPELGDGPLPPTAGQDVDHELPATVDDADARTDAHTSTGTAATDREVGGSHTVTD</sequence>
<evidence type="ECO:0000313" key="10">
    <source>
        <dbReference type="EMBL" id="GAB48755.1"/>
    </source>
</evidence>
<reference evidence="10 11" key="1">
    <citation type="submission" date="2012-02" db="EMBL/GenBank/DDBJ databases">
        <title>Whole genome shotgun sequence of Mobilicoccus pelagius NBRC 104925.</title>
        <authorList>
            <person name="Yoshida Y."/>
            <person name="Hosoyama A."/>
            <person name="Tsuchikane K."/>
            <person name="Katsumata H."/>
            <person name="Yamazaki S."/>
            <person name="Fujita N."/>
        </authorList>
    </citation>
    <scope>NUCLEOTIDE SEQUENCE [LARGE SCALE GENOMIC DNA]</scope>
    <source>
        <strain evidence="10 11">NBRC 104925</strain>
    </source>
</reference>
<feature type="transmembrane region" description="Helical" evidence="9">
    <location>
        <begin position="325"/>
        <end position="352"/>
    </location>
</feature>
<feature type="transmembrane region" description="Helical" evidence="9">
    <location>
        <begin position="52"/>
        <end position="69"/>
    </location>
</feature>
<keyword evidence="4" id="KW-1003">Cell membrane</keyword>
<evidence type="ECO:0000256" key="8">
    <source>
        <dbReference type="SAM" id="MobiDB-lite"/>
    </source>
</evidence>
<protein>
    <recommendedName>
        <fullName evidence="12">AI-2E family transporter</fullName>
    </recommendedName>
</protein>
<feature type="transmembrane region" description="Helical" evidence="9">
    <location>
        <begin position="21"/>
        <end position="46"/>
    </location>
</feature>
<dbReference type="GO" id="GO:0055085">
    <property type="term" value="P:transmembrane transport"/>
    <property type="evidence" value="ECO:0007669"/>
    <property type="project" value="TreeGrafter"/>
</dbReference>
<keyword evidence="6 9" id="KW-1133">Transmembrane helix</keyword>
<evidence type="ECO:0000256" key="6">
    <source>
        <dbReference type="ARBA" id="ARBA00022989"/>
    </source>
</evidence>
<feature type="transmembrane region" description="Helical" evidence="9">
    <location>
        <begin position="232"/>
        <end position="251"/>
    </location>
</feature>
<dbReference type="OrthoDB" id="9784366at2"/>
<feature type="compositionally biased region" description="Basic and acidic residues" evidence="8">
    <location>
        <begin position="407"/>
        <end position="419"/>
    </location>
</feature>
<evidence type="ECO:0000256" key="1">
    <source>
        <dbReference type="ARBA" id="ARBA00004651"/>
    </source>
</evidence>
<proteinExistence type="inferred from homology"/>
<evidence type="ECO:0000256" key="4">
    <source>
        <dbReference type="ARBA" id="ARBA00022475"/>
    </source>
</evidence>
<evidence type="ECO:0000256" key="3">
    <source>
        <dbReference type="ARBA" id="ARBA00022448"/>
    </source>
</evidence>
<evidence type="ECO:0000256" key="7">
    <source>
        <dbReference type="ARBA" id="ARBA00023136"/>
    </source>
</evidence>
<keyword evidence="11" id="KW-1185">Reference proteome</keyword>
<evidence type="ECO:0000256" key="5">
    <source>
        <dbReference type="ARBA" id="ARBA00022692"/>
    </source>
</evidence>
<evidence type="ECO:0008006" key="12">
    <source>
        <dbReference type="Google" id="ProtNLM"/>
    </source>
</evidence>
<dbReference type="eggNOG" id="COG0628">
    <property type="taxonomic scope" value="Bacteria"/>
</dbReference>
<evidence type="ECO:0000256" key="9">
    <source>
        <dbReference type="SAM" id="Phobius"/>
    </source>
</evidence>
<dbReference type="InterPro" id="IPR002549">
    <property type="entry name" value="AI-2E-like"/>
</dbReference>
<accession>H5USP7</accession>
<comment type="similarity">
    <text evidence="2">Belongs to the autoinducer-2 exporter (AI-2E) (TC 2.A.86) family.</text>
</comment>
<dbReference type="PANTHER" id="PTHR21716:SF53">
    <property type="entry name" value="PERMEASE PERM-RELATED"/>
    <property type="match status" value="1"/>
</dbReference>
<keyword evidence="3" id="KW-0813">Transport</keyword>
<evidence type="ECO:0000256" key="2">
    <source>
        <dbReference type="ARBA" id="ARBA00009773"/>
    </source>
</evidence>
<feature type="transmembrane region" description="Helical" evidence="9">
    <location>
        <begin position="289"/>
        <end position="305"/>
    </location>
</feature>
<keyword evidence="7 9" id="KW-0472">Membrane</keyword>